<evidence type="ECO:0000256" key="4">
    <source>
        <dbReference type="ARBA" id="ARBA00022519"/>
    </source>
</evidence>
<keyword evidence="2" id="KW-1003">Cell membrane</keyword>
<dbReference type="EMBL" id="JAUOZU010000006">
    <property type="protein sequence ID" value="MDO6963810.1"/>
    <property type="molecule type" value="Genomic_DNA"/>
</dbReference>
<dbReference type="RefSeq" id="WP_304375720.1">
    <property type="nucleotide sequence ID" value="NZ_JAUOZU010000006.1"/>
</dbReference>
<evidence type="ECO:0000256" key="7">
    <source>
        <dbReference type="ARBA" id="ARBA00022985"/>
    </source>
</evidence>
<evidence type="ECO:0000256" key="6">
    <source>
        <dbReference type="ARBA" id="ARBA00022692"/>
    </source>
</evidence>
<feature type="transmembrane region" description="Helical" evidence="11">
    <location>
        <begin position="232"/>
        <end position="253"/>
    </location>
</feature>
<comment type="subcellular location">
    <subcellularLocation>
        <location evidence="1">Cell membrane</location>
        <topology evidence="1">Multi-pass membrane protein</topology>
    </subcellularLocation>
</comment>
<dbReference type="InterPro" id="IPR037185">
    <property type="entry name" value="EmrE-like"/>
</dbReference>
<reference evidence="13" key="2">
    <citation type="submission" date="2023-07" db="EMBL/GenBank/DDBJ databases">
        <authorList>
            <person name="Shen H."/>
        </authorList>
    </citation>
    <scope>NUCLEOTIDE SEQUENCE</scope>
    <source>
        <strain evidence="13">TNR-22</strain>
    </source>
</reference>
<feature type="transmembrane region" description="Helical" evidence="11">
    <location>
        <begin position="35"/>
        <end position="52"/>
    </location>
</feature>
<evidence type="ECO:0000313" key="14">
    <source>
        <dbReference type="Proteomes" id="UP001174932"/>
    </source>
</evidence>
<evidence type="ECO:0000256" key="1">
    <source>
        <dbReference type="ARBA" id="ARBA00004651"/>
    </source>
</evidence>
<evidence type="ECO:0000256" key="5">
    <source>
        <dbReference type="ARBA" id="ARBA00022556"/>
    </source>
</evidence>
<keyword evidence="4" id="KW-0997">Cell inner membrane</keyword>
<dbReference type="InterPro" id="IPR000620">
    <property type="entry name" value="EamA_dom"/>
</dbReference>
<keyword evidence="7" id="KW-0448">Lipopolysaccharide biosynthesis</keyword>
<comment type="caution">
    <text evidence="13">The sequence shown here is derived from an EMBL/GenBank/DDBJ whole genome shotgun (WGS) entry which is preliminary data.</text>
</comment>
<evidence type="ECO:0000256" key="8">
    <source>
        <dbReference type="ARBA" id="ARBA00022989"/>
    </source>
</evidence>
<keyword evidence="6 11" id="KW-0812">Transmembrane</keyword>
<feature type="transmembrane region" description="Helical" evidence="11">
    <location>
        <begin position="170"/>
        <end position="189"/>
    </location>
</feature>
<feature type="domain" description="EamA" evidence="12">
    <location>
        <begin position="141"/>
        <end position="274"/>
    </location>
</feature>
<keyword evidence="3" id="KW-0444">Lipid biosynthesis</keyword>
<feature type="transmembrane region" description="Helical" evidence="11">
    <location>
        <begin position="209"/>
        <end position="226"/>
    </location>
</feature>
<keyword evidence="5" id="KW-0441">Lipid A biosynthesis</keyword>
<proteinExistence type="predicted"/>
<keyword evidence="8 11" id="KW-1133">Transmembrane helix</keyword>
<gene>
    <name evidence="13" type="ORF">Q4481_07560</name>
</gene>
<dbReference type="PANTHER" id="PTHR30561">
    <property type="entry name" value="SMR FAMILY PROTON-DEPENDENT DRUG EFFLUX TRANSPORTER SUGE"/>
    <property type="match status" value="1"/>
</dbReference>
<dbReference type="PANTHER" id="PTHR30561:SF9">
    <property type="entry name" value="4-AMINO-4-DEOXY-L-ARABINOSE-PHOSPHOUNDECAPRENOL FLIPPASE SUBUNIT ARNF-RELATED"/>
    <property type="match status" value="1"/>
</dbReference>
<reference evidence="13" key="1">
    <citation type="journal article" date="2015" name="Int. J. Syst. Evol. Microbiol.">
        <title>Rhizobium alvei sp. nov., isolated from a freshwater river.</title>
        <authorList>
            <person name="Sheu S.Y."/>
            <person name="Huang H.W."/>
            <person name="Young C.C."/>
            <person name="Chen W.M."/>
        </authorList>
    </citation>
    <scope>NUCLEOTIDE SEQUENCE</scope>
    <source>
        <strain evidence="13">TNR-22</strain>
    </source>
</reference>
<name>A0ABT8YJF1_9HYPH</name>
<evidence type="ECO:0000256" key="3">
    <source>
        <dbReference type="ARBA" id="ARBA00022516"/>
    </source>
</evidence>
<dbReference type="Pfam" id="PF00892">
    <property type="entry name" value="EamA"/>
    <property type="match status" value="1"/>
</dbReference>
<feature type="transmembrane region" description="Helical" evidence="11">
    <location>
        <begin position="141"/>
        <end position="158"/>
    </location>
</feature>
<keyword evidence="9" id="KW-0443">Lipid metabolism</keyword>
<feature type="transmembrane region" description="Helical" evidence="11">
    <location>
        <begin position="114"/>
        <end position="134"/>
    </location>
</feature>
<evidence type="ECO:0000256" key="9">
    <source>
        <dbReference type="ARBA" id="ARBA00023098"/>
    </source>
</evidence>
<feature type="transmembrane region" description="Helical" evidence="11">
    <location>
        <begin position="6"/>
        <end position="23"/>
    </location>
</feature>
<evidence type="ECO:0000259" key="12">
    <source>
        <dbReference type="Pfam" id="PF00892"/>
    </source>
</evidence>
<evidence type="ECO:0000313" key="13">
    <source>
        <dbReference type="EMBL" id="MDO6963810.1"/>
    </source>
</evidence>
<feature type="transmembrane region" description="Helical" evidence="11">
    <location>
        <begin position="58"/>
        <end position="75"/>
    </location>
</feature>
<dbReference type="Proteomes" id="UP001174932">
    <property type="component" value="Unassembled WGS sequence"/>
</dbReference>
<protein>
    <submittedName>
        <fullName evidence="13">DMT family transporter</fullName>
    </submittedName>
</protein>
<dbReference type="Gene3D" id="1.10.3730.20">
    <property type="match status" value="2"/>
</dbReference>
<feature type="transmembrane region" description="Helical" evidence="11">
    <location>
        <begin position="87"/>
        <end position="108"/>
    </location>
</feature>
<evidence type="ECO:0000256" key="10">
    <source>
        <dbReference type="ARBA" id="ARBA00023136"/>
    </source>
</evidence>
<evidence type="ECO:0000256" key="11">
    <source>
        <dbReference type="SAM" id="Phobius"/>
    </source>
</evidence>
<accession>A0ABT8YJF1</accession>
<keyword evidence="10 11" id="KW-0472">Membrane</keyword>
<dbReference type="SUPFAM" id="SSF103481">
    <property type="entry name" value="Multidrug resistance efflux transporter EmrE"/>
    <property type="match status" value="2"/>
</dbReference>
<dbReference type="InterPro" id="IPR000390">
    <property type="entry name" value="Small_drug/metabolite_transptr"/>
</dbReference>
<keyword evidence="14" id="KW-1185">Reference proteome</keyword>
<sequence length="278" mass="29439">MPFDVVVLVLIGALLHATWNALVKSGTDKQLDSTMVALGASLASLCALPFVPLPDPAAWPYIFASVMIHFTYYQLVGAAYRLGDIGLVYPLMRGVAPLIVALTSGLVLQEHLPPLMFAGVIVISGGVLTLAADFRGGHSKAMVVALLNACVIAAYTYVDGLGARVAGNPITYTLWICILPPIPLFAVAFAMRGTKPVLAHVKSSWKRGIFGGAGSVLSYGLALYAMTRAPIAAVAALRETSILFALLISVFIFHERASHWRYVAATMIAIGALTMKLG</sequence>
<organism evidence="13 14">
    <name type="scientific">Rhizobium alvei</name>
    <dbReference type="NCBI Taxonomy" id="1132659"/>
    <lineage>
        <taxon>Bacteria</taxon>
        <taxon>Pseudomonadati</taxon>
        <taxon>Pseudomonadota</taxon>
        <taxon>Alphaproteobacteria</taxon>
        <taxon>Hyphomicrobiales</taxon>
        <taxon>Rhizobiaceae</taxon>
        <taxon>Rhizobium/Agrobacterium group</taxon>
        <taxon>Rhizobium</taxon>
    </lineage>
</organism>
<evidence type="ECO:0000256" key="2">
    <source>
        <dbReference type="ARBA" id="ARBA00022475"/>
    </source>
</evidence>